<accession>A0ACB8SQQ3</accession>
<gene>
    <name evidence="1" type="ORF">BV25DRAFT_1310586</name>
</gene>
<dbReference type="EMBL" id="MU277239">
    <property type="protein sequence ID" value="KAI0058071.1"/>
    <property type="molecule type" value="Genomic_DNA"/>
</dbReference>
<reference evidence="1" key="1">
    <citation type="submission" date="2021-03" db="EMBL/GenBank/DDBJ databases">
        <authorList>
            <consortium name="DOE Joint Genome Institute"/>
            <person name="Ahrendt S."/>
            <person name="Looney B.P."/>
            <person name="Miyauchi S."/>
            <person name="Morin E."/>
            <person name="Drula E."/>
            <person name="Courty P.E."/>
            <person name="Chicoki N."/>
            <person name="Fauchery L."/>
            <person name="Kohler A."/>
            <person name="Kuo A."/>
            <person name="Labutti K."/>
            <person name="Pangilinan J."/>
            <person name="Lipzen A."/>
            <person name="Riley R."/>
            <person name="Andreopoulos W."/>
            <person name="He G."/>
            <person name="Johnson J."/>
            <person name="Barry K.W."/>
            <person name="Grigoriev I.V."/>
            <person name="Nagy L."/>
            <person name="Hibbett D."/>
            <person name="Henrissat B."/>
            <person name="Matheny P.B."/>
            <person name="Labbe J."/>
            <person name="Martin F."/>
        </authorList>
    </citation>
    <scope>NUCLEOTIDE SEQUENCE</scope>
    <source>
        <strain evidence="1">HHB10654</strain>
    </source>
</reference>
<dbReference type="Proteomes" id="UP000814140">
    <property type="component" value="Unassembled WGS sequence"/>
</dbReference>
<comment type="caution">
    <text evidence="1">The sequence shown here is derived from an EMBL/GenBank/DDBJ whole genome shotgun (WGS) entry which is preliminary data.</text>
</comment>
<organism evidence="1 2">
    <name type="scientific">Artomyces pyxidatus</name>
    <dbReference type="NCBI Taxonomy" id="48021"/>
    <lineage>
        <taxon>Eukaryota</taxon>
        <taxon>Fungi</taxon>
        <taxon>Dikarya</taxon>
        <taxon>Basidiomycota</taxon>
        <taxon>Agaricomycotina</taxon>
        <taxon>Agaricomycetes</taxon>
        <taxon>Russulales</taxon>
        <taxon>Auriscalpiaceae</taxon>
        <taxon>Artomyces</taxon>
    </lineage>
</organism>
<keyword evidence="2" id="KW-1185">Reference proteome</keyword>
<protein>
    <submittedName>
        <fullName evidence="1">Uncharacterized protein</fullName>
    </submittedName>
</protein>
<evidence type="ECO:0000313" key="2">
    <source>
        <dbReference type="Proteomes" id="UP000814140"/>
    </source>
</evidence>
<proteinExistence type="predicted"/>
<name>A0ACB8SQQ3_9AGAM</name>
<sequence>MDVIASTTLRRVPLTMFVAQCSHVCTTPPFSEPNAEERARYDAFVEIALAFAAHTPSHPTSRTVLHALVFPSGGTPGALRVTPPAAIGAALVAIGTVLRLTSYSALGPLFTFELSLKPAGKHKLVTTGPYAYVRHPSYAGAIFFAVGITLCLFSPGGWIVEGGWLQSPFIKWVTALWIVTSAVVTGMVVRRAPLEDKVLKEEFGEAWSHWATRVRWRIIPGFW</sequence>
<evidence type="ECO:0000313" key="1">
    <source>
        <dbReference type="EMBL" id="KAI0058071.1"/>
    </source>
</evidence>
<reference evidence="1" key="2">
    <citation type="journal article" date="2022" name="New Phytol.">
        <title>Evolutionary transition to the ectomycorrhizal habit in the genomes of a hyperdiverse lineage of mushroom-forming fungi.</title>
        <authorList>
            <person name="Looney B."/>
            <person name="Miyauchi S."/>
            <person name="Morin E."/>
            <person name="Drula E."/>
            <person name="Courty P.E."/>
            <person name="Kohler A."/>
            <person name="Kuo A."/>
            <person name="LaButti K."/>
            <person name="Pangilinan J."/>
            <person name="Lipzen A."/>
            <person name="Riley R."/>
            <person name="Andreopoulos W."/>
            <person name="He G."/>
            <person name="Johnson J."/>
            <person name="Nolan M."/>
            <person name="Tritt A."/>
            <person name="Barry K.W."/>
            <person name="Grigoriev I.V."/>
            <person name="Nagy L.G."/>
            <person name="Hibbett D."/>
            <person name="Henrissat B."/>
            <person name="Matheny P.B."/>
            <person name="Labbe J."/>
            <person name="Martin F.M."/>
        </authorList>
    </citation>
    <scope>NUCLEOTIDE SEQUENCE</scope>
    <source>
        <strain evidence="1">HHB10654</strain>
    </source>
</reference>